<dbReference type="SUPFAM" id="SSF46894">
    <property type="entry name" value="C-terminal effector domain of the bipartite response regulators"/>
    <property type="match status" value="1"/>
</dbReference>
<dbReference type="CDD" id="cd06170">
    <property type="entry name" value="LuxR_C_like"/>
    <property type="match status" value="1"/>
</dbReference>
<evidence type="ECO:0000313" key="6">
    <source>
        <dbReference type="EMBL" id="RPF26923.1"/>
    </source>
</evidence>
<dbReference type="SMART" id="SM00421">
    <property type="entry name" value="HTH_LUXR"/>
    <property type="match status" value="1"/>
</dbReference>
<dbReference type="InterPro" id="IPR036388">
    <property type="entry name" value="WH-like_DNA-bd_sf"/>
</dbReference>
<keyword evidence="7" id="KW-1185">Reference proteome</keyword>
<dbReference type="GO" id="GO:0006355">
    <property type="term" value="P:regulation of DNA-templated transcription"/>
    <property type="evidence" value="ECO:0007669"/>
    <property type="project" value="InterPro"/>
</dbReference>
<dbReference type="PANTHER" id="PTHR44688:SF16">
    <property type="entry name" value="DNA-BINDING TRANSCRIPTIONAL ACTIVATOR DEVR_DOSR"/>
    <property type="match status" value="1"/>
</dbReference>
<name>A0A3N4Z336_9MICO</name>
<organism evidence="6 7">
    <name type="scientific">Georgenia muralis</name>
    <dbReference type="NCBI Taxonomy" id="154117"/>
    <lineage>
        <taxon>Bacteria</taxon>
        <taxon>Bacillati</taxon>
        <taxon>Actinomycetota</taxon>
        <taxon>Actinomycetes</taxon>
        <taxon>Micrococcales</taxon>
        <taxon>Bogoriellaceae</taxon>
        <taxon>Georgenia</taxon>
    </lineage>
</organism>
<evidence type="ECO:0000256" key="1">
    <source>
        <dbReference type="ARBA" id="ARBA00023015"/>
    </source>
</evidence>
<dbReference type="Proteomes" id="UP000280726">
    <property type="component" value="Unassembled WGS sequence"/>
</dbReference>
<dbReference type="PANTHER" id="PTHR44688">
    <property type="entry name" value="DNA-BINDING TRANSCRIPTIONAL ACTIVATOR DEVR_DOSR"/>
    <property type="match status" value="1"/>
</dbReference>
<dbReference type="EMBL" id="RKRA01000001">
    <property type="protein sequence ID" value="RPF26923.1"/>
    <property type="molecule type" value="Genomic_DNA"/>
</dbReference>
<keyword evidence="3" id="KW-0804">Transcription</keyword>
<reference evidence="6 7" key="1">
    <citation type="submission" date="2018-11" db="EMBL/GenBank/DDBJ databases">
        <title>Sequencing the genomes of 1000 actinobacteria strains.</title>
        <authorList>
            <person name="Klenk H.-P."/>
        </authorList>
    </citation>
    <scope>NUCLEOTIDE SEQUENCE [LARGE SCALE GENOMIC DNA]</scope>
    <source>
        <strain evidence="6 7">DSM 14418</strain>
    </source>
</reference>
<dbReference type="OrthoDB" id="3197423at2"/>
<dbReference type="RefSeq" id="WP_123916118.1">
    <property type="nucleotide sequence ID" value="NZ_RKRA01000001.1"/>
</dbReference>
<evidence type="ECO:0000259" key="5">
    <source>
        <dbReference type="PROSITE" id="PS50043"/>
    </source>
</evidence>
<dbReference type="InterPro" id="IPR000792">
    <property type="entry name" value="Tscrpt_reg_LuxR_C"/>
</dbReference>
<dbReference type="PRINTS" id="PR00038">
    <property type="entry name" value="HTHLUXR"/>
</dbReference>
<dbReference type="AlphaFoldDB" id="A0A3N4Z336"/>
<proteinExistence type="predicted"/>
<dbReference type="PROSITE" id="PS00622">
    <property type="entry name" value="HTH_LUXR_1"/>
    <property type="match status" value="1"/>
</dbReference>
<dbReference type="Gene3D" id="1.10.10.10">
    <property type="entry name" value="Winged helix-like DNA-binding domain superfamily/Winged helix DNA-binding domain"/>
    <property type="match status" value="1"/>
</dbReference>
<dbReference type="PROSITE" id="PS50043">
    <property type="entry name" value="HTH_LUXR_2"/>
    <property type="match status" value="1"/>
</dbReference>
<evidence type="ECO:0000256" key="2">
    <source>
        <dbReference type="ARBA" id="ARBA00023125"/>
    </source>
</evidence>
<accession>A0A3N4Z336</accession>
<keyword evidence="1" id="KW-0805">Transcription regulation</keyword>
<sequence>MGSTRGVPSSALLALALGPDAPPGLPRFEVTGFEVREDDGEMVVVLRFRLPAGDGPDIAGANLPALRLLTPREQVVAELVAGGLANGAIARRLGLSVRTVTSHLDHVYARLGIHSRASLASLVTELRLSGPAAADRRPAPPEATPGGRLSG</sequence>
<feature type="region of interest" description="Disordered" evidence="4">
    <location>
        <begin position="131"/>
        <end position="151"/>
    </location>
</feature>
<dbReference type="Pfam" id="PF00196">
    <property type="entry name" value="GerE"/>
    <property type="match status" value="1"/>
</dbReference>
<dbReference type="InterPro" id="IPR016032">
    <property type="entry name" value="Sig_transdc_resp-reg_C-effctor"/>
</dbReference>
<evidence type="ECO:0000256" key="4">
    <source>
        <dbReference type="SAM" id="MobiDB-lite"/>
    </source>
</evidence>
<feature type="domain" description="HTH luxR-type" evidence="5">
    <location>
        <begin position="62"/>
        <end position="127"/>
    </location>
</feature>
<evidence type="ECO:0000313" key="7">
    <source>
        <dbReference type="Proteomes" id="UP000280726"/>
    </source>
</evidence>
<protein>
    <submittedName>
        <fullName evidence="6">Regulatory LuxR family protein</fullName>
    </submittedName>
</protein>
<comment type="caution">
    <text evidence="6">The sequence shown here is derived from an EMBL/GenBank/DDBJ whole genome shotgun (WGS) entry which is preliminary data.</text>
</comment>
<gene>
    <name evidence="6" type="ORF">EDD32_1382</name>
</gene>
<evidence type="ECO:0000256" key="3">
    <source>
        <dbReference type="ARBA" id="ARBA00023163"/>
    </source>
</evidence>
<dbReference type="GO" id="GO:0003677">
    <property type="term" value="F:DNA binding"/>
    <property type="evidence" value="ECO:0007669"/>
    <property type="project" value="UniProtKB-KW"/>
</dbReference>
<keyword evidence="2" id="KW-0238">DNA-binding</keyword>